<evidence type="ECO:0000256" key="7">
    <source>
        <dbReference type="ARBA" id="ARBA00022840"/>
    </source>
</evidence>
<organism evidence="10 11">
    <name type="scientific">Muiribacterium halophilum</name>
    <dbReference type="NCBI Taxonomy" id="2053465"/>
    <lineage>
        <taxon>Bacteria</taxon>
        <taxon>Candidatus Muiribacteriota</taxon>
        <taxon>Candidatus Muiribacteriia</taxon>
        <taxon>Candidatus Muiribacteriales</taxon>
        <taxon>Candidatus Muiribacteriaceae</taxon>
        <taxon>Candidatus Muiribacterium</taxon>
    </lineage>
</organism>
<keyword evidence="6" id="KW-0418">Kinase</keyword>
<dbReference type="GO" id="GO:0004673">
    <property type="term" value="F:protein histidine kinase activity"/>
    <property type="evidence" value="ECO:0007669"/>
    <property type="project" value="UniProtKB-EC"/>
</dbReference>
<dbReference type="SUPFAM" id="SSF55874">
    <property type="entry name" value="ATPase domain of HSP90 chaperone/DNA topoisomerase II/histidine kinase"/>
    <property type="match status" value="1"/>
</dbReference>
<evidence type="ECO:0000256" key="2">
    <source>
        <dbReference type="ARBA" id="ARBA00012438"/>
    </source>
</evidence>
<dbReference type="GO" id="GO:0005524">
    <property type="term" value="F:ATP binding"/>
    <property type="evidence" value="ECO:0007669"/>
    <property type="project" value="UniProtKB-KW"/>
</dbReference>
<dbReference type="PRINTS" id="PR00344">
    <property type="entry name" value="BCTRLSENSOR"/>
</dbReference>
<accession>A0A2N5ZFP8</accession>
<evidence type="ECO:0000256" key="5">
    <source>
        <dbReference type="ARBA" id="ARBA00022741"/>
    </source>
</evidence>
<evidence type="ECO:0000256" key="3">
    <source>
        <dbReference type="ARBA" id="ARBA00022553"/>
    </source>
</evidence>
<protein>
    <recommendedName>
        <fullName evidence="2">histidine kinase</fullName>
        <ecNumber evidence="2">2.7.13.3</ecNumber>
    </recommendedName>
</protein>
<name>A0A2N5ZFP8_MUIH1</name>
<evidence type="ECO:0000313" key="10">
    <source>
        <dbReference type="EMBL" id="PLX17444.1"/>
    </source>
</evidence>
<feature type="domain" description="Histidine kinase" evidence="9">
    <location>
        <begin position="1"/>
        <end position="107"/>
    </location>
</feature>
<dbReference type="Pfam" id="PF02518">
    <property type="entry name" value="HATPase_c"/>
    <property type="match status" value="1"/>
</dbReference>
<dbReference type="SMART" id="SM00387">
    <property type="entry name" value="HATPase_c"/>
    <property type="match status" value="1"/>
</dbReference>
<keyword evidence="3" id="KW-0597">Phosphoprotein</keyword>
<proteinExistence type="predicted"/>
<dbReference type="InterPro" id="IPR003594">
    <property type="entry name" value="HATPase_dom"/>
</dbReference>
<keyword evidence="5" id="KW-0547">Nucleotide-binding</keyword>
<evidence type="ECO:0000256" key="4">
    <source>
        <dbReference type="ARBA" id="ARBA00022679"/>
    </source>
</evidence>
<dbReference type="PANTHER" id="PTHR43065:SF10">
    <property type="entry name" value="PEROXIDE STRESS-ACTIVATED HISTIDINE KINASE MAK3"/>
    <property type="match status" value="1"/>
</dbReference>
<dbReference type="PROSITE" id="PS50109">
    <property type="entry name" value="HIS_KIN"/>
    <property type="match status" value="1"/>
</dbReference>
<dbReference type="EC" id="2.7.13.3" evidence="2"/>
<evidence type="ECO:0000259" key="9">
    <source>
        <dbReference type="PROSITE" id="PS50109"/>
    </source>
</evidence>
<evidence type="ECO:0000256" key="8">
    <source>
        <dbReference type="ARBA" id="ARBA00023012"/>
    </source>
</evidence>
<keyword evidence="4" id="KW-0808">Transferase</keyword>
<dbReference type="InterPro" id="IPR036890">
    <property type="entry name" value="HATPase_C_sf"/>
</dbReference>
<evidence type="ECO:0000256" key="6">
    <source>
        <dbReference type="ARBA" id="ARBA00022777"/>
    </source>
</evidence>
<dbReference type="InterPro" id="IPR004358">
    <property type="entry name" value="Sig_transdc_His_kin-like_C"/>
</dbReference>
<evidence type="ECO:0000313" key="11">
    <source>
        <dbReference type="Proteomes" id="UP000234857"/>
    </source>
</evidence>
<evidence type="ECO:0000256" key="1">
    <source>
        <dbReference type="ARBA" id="ARBA00000085"/>
    </source>
</evidence>
<comment type="caution">
    <text evidence="10">The sequence shown here is derived from an EMBL/GenBank/DDBJ whole genome shotgun (WGS) entry which is preliminary data.</text>
</comment>
<dbReference type="EMBL" id="PKTG01000087">
    <property type="protein sequence ID" value="PLX17444.1"/>
    <property type="molecule type" value="Genomic_DNA"/>
</dbReference>
<keyword evidence="8" id="KW-0902">Two-component regulatory system</keyword>
<dbReference type="AlphaFoldDB" id="A0A2N5ZFP8"/>
<dbReference type="Gene3D" id="3.30.565.10">
    <property type="entry name" value="Histidine kinase-like ATPase, C-terminal domain"/>
    <property type="match status" value="1"/>
</dbReference>
<reference evidence="10 11" key="1">
    <citation type="submission" date="2017-11" db="EMBL/GenBank/DDBJ databases">
        <title>Genome-resolved metagenomics identifies genetic mobility, metabolic interactions, and unexpected diversity in perchlorate-reducing communities.</title>
        <authorList>
            <person name="Barnum T.P."/>
            <person name="Figueroa I.A."/>
            <person name="Carlstrom C.I."/>
            <person name="Lucas L.N."/>
            <person name="Engelbrektson A.L."/>
            <person name="Coates J.D."/>
        </authorList>
    </citation>
    <scope>NUCLEOTIDE SEQUENCE [LARGE SCALE GENOMIC DNA]</scope>
    <source>
        <strain evidence="10">BM706</strain>
    </source>
</reference>
<dbReference type="Proteomes" id="UP000234857">
    <property type="component" value="Unassembled WGS sequence"/>
</dbReference>
<sequence length="181" mass="20271">MMIELALNILDLVENSIKAKASFIEITLDESTINDILTLKITDNGQGMDNDFAQSIKSPFITTRTTRRVGLGIPFIRQITEMCEGEFKIASEKGKGTKLEAVMKNSHIDRPPIGDIAGAIRSLIVLNPDIDFKFTYKKDNSDYSIDSREWKEVLGEVPINSLDVQKLLKKDINEGLKNLGR</sequence>
<dbReference type="InterPro" id="IPR005467">
    <property type="entry name" value="His_kinase_dom"/>
</dbReference>
<keyword evidence="7 10" id="KW-0067">ATP-binding</keyword>
<gene>
    <name evidence="10" type="ORF">C0601_07750</name>
</gene>
<dbReference type="PANTHER" id="PTHR43065">
    <property type="entry name" value="SENSOR HISTIDINE KINASE"/>
    <property type="match status" value="1"/>
</dbReference>
<comment type="catalytic activity">
    <reaction evidence="1">
        <text>ATP + protein L-histidine = ADP + protein N-phospho-L-histidine.</text>
        <dbReference type="EC" id="2.7.13.3"/>
    </reaction>
</comment>
<dbReference type="GO" id="GO:0000160">
    <property type="term" value="P:phosphorelay signal transduction system"/>
    <property type="evidence" value="ECO:0007669"/>
    <property type="project" value="UniProtKB-KW"/>
</dbReference>